<comment type="caution">
    <text evidence="3">The sequence shown here is derived from an EMBL/GenBank/DDBJ whole genome shotgun (WGS) entry which is preliminary data.</text>
</comment>
<organism evidence="3 6">
    <name type="scientific">Candidatus Phytoplasma oryzae</name>
    <dbReference type="NCBI Taxonomy" id="203274"/>
    <lineage>
        <taxon>Bacteria</taxon>
        <taxon>Bacillati</taxon>
        <taxon>Mycoplasmatota</taxon>
        <taxon>Mollicutes</taxon>
        <taxon>Acholeplasmatales</taxon>
        <taxon>Acholeplasmataceae</taxon>
        <taxon>Candidatus Phytoplasma</taxon>
        <taxon>16SrXI (Rice yellow dwarf group)</taxon>
    </lineage>
</organism>
<dbReference type="EMBL" id="LTBM01000006">
    <property type="protein sequence ID" value="KXT29217.1"/>
    <property type="molecule type" value="Genomic_DNA"/>
</dbReference>
<dbReference type="GO" id="GO:0015074">
    <property type="term" value="P:DNA integration"/>
    <property type="evidence" value="ECO:0007669"/>
    <property type="project" value="InterPro"/>
</dbReference>
<dbReference type="PROSITE" id="PS50994">
    <property type="entry name" value="INTEGRASE"/>
    <property type="match status" value="1"/>
</dbReference>
<dbReference type="Pfam" id="PF13333">
    <property type="entry name" value="rve_2"/>
    <property type="match status" value="1"/>
</dbReference>
<evidence type="ECO:0000313" key="4">
    <source>
        <dbReference type="EMBL" id="KXT29217.1"/>
    </source>
</evidence>
<evidence type="ECO:0000313" key="2">
    <source>
        <dbReference type="EMBL" id="KXT29062.1"/>
    </source>
</evidence>
<feature type="domain" description="Integrase catalytic" evidence="1">
    <location>
        <begin position="338"/>
        <end position="501"/>
    </location>
</feature>
<dbReference type="GO" id="GO:0043565">
    <property type="term" value="F:sequence-specific DNA binding"/>
    <property type="evidence" value="ECO:0007669"/>
    <property type="project" value="InterPro"/>
</dbReference>
<name>A0A139JQ36_9MOLU</name>
<sequence length="504" mass="61415">MFPIIFKKYFLEFKKKVVQTKIKGIRYIQIIRQFGLKNTFYIYPWFSQFKENNYPYHYQYYSIETKKTVIQSVLQSHNDQKIIKKFKLKNRRIIYFWFKEFQQSKNDHHFSRLNHYPFETKIKAVLALKKGNSYKQIQMKYGIKNISSIYSWQKWVDQNQIYRLHQKSGCNYRYQKKFCNDNENTIKKEIKKILGLNKKENKILYLKIISKYVYKIGLNQLLRWLNFSKSTYYRWLKKNNQPLFLTTLDLAIQKIAKRNCDYNSQGQRRYLLGYRRLHLKLLLIGFKVNLKTVYHKMKKFRCLCQTPKNSFFIRNYRRKKDYLPNHLPLTNLIQNNFQANSPYQKLCADITYFPYGKKHQFLFLSVIMDLYNREILSYTFSDKQDHQIIIQTLNHLPVLKKVGLFHSDQGTPFIHQHVQALLKEKNLIPSFSEKSSPQQNSCVEAFFSNLKGERFFEEKRKFLTPQRIKQKVTRFIEHYNQKRRLKYLGYLSPNQFKKQHLKQI</sequence>
<dbReference type="Proteomes" id="UP000249343">
    <property type="component" value="Unassembled WGS sequence"/>
</dbReference>
<evidence type="ECO:0000313" key="5">
    <source>
        <dbReference type="EMBL" id="RAM57690.1"/>
    </source>
</evidence>
<dbReference type="InterPro" id="IPR001584">
    <property type="entry name" value="Integrase_cat-core"/>
</dbReference>
<gene>
    <name evidence="4" type="ORF">AXA84_0246</name>
    <name evidence="3" type="ORF">AXA84_0405</name>
    <name evidence="2" type="ORF">AXA84_0425</name>
    <name evidence="5" type="ORF">DH96_01940</name>
</gene>
<dbReference type="AlphaFoldDB" id="A0A139JQ36"/>
<keyword evidence="7" id="KW-1185">Reference proteome</keyword>
<dbReference type="SUPFAM" id="SSF48295">
    <property type="entry name" value="TrpR-like"/>
    <property type="match status" value="1"/>
</dbReference>
<dbReference type="InterPro" id="IPR036397">
    <property type="entry name" value="RNaseH_sf"/>
</dbReference>
<evidence type="ECO:0000313" key="7">
    <source>
        <dbReference type="Proteomes" id="UP000249343"/>
    </source>
</evidence>
<dbReference type="InterPro" id="IPR050900">
    <property type="entry name" value="Transposase_IS3/IS150/IS904"/>
</dbReference>
<accession>A0A139JQ36</accession>
<dbReference type="EMBL" id="JHUK01000004">
    <property type="protein sequence ID" value="RAM57690.1"/>
    <property type="molecule type" value="Genomic_DNA"/>
</dbReference>
<dbReference type="InterPro" id="IPR010921">
    <property type="entry name" value="Trp_repressor/repl_initiator"/>
</dbReference>
<dbReference type="PANTHER" id="PTHR46889">
    <property type="entry name" value="TRANSPOSASE INSF FOR INSERTION SEQUENCE IS3B-RELATED"/>
    <property type="match status" value="1"/>
</dbReference>
<dbReference type="InterPro" id="IPR012337">
    <property type="entry name" value="RNaseH-like_sf"/>
</dbReference>
<dbReference type="OrthoDB" id="384142at2"/>
<protein>
    <submittedName>
        <fullName evidence="3">Integrase core domain protein</fullName>
    </submittedName>
</protein>
<dbReference type="NCBIfam" id="NF033516">
    <property type="entry name" value="transpos_IS3"/>
    <property type="match status" value="1"/>
</dbReference>
<dbReference type="RefSeq" id="WP_083515904.1">
    <property type="nucleotide sequence ID" value="NZ_JHUK01000004.1"/>
</dbReference>
<dbReference type="Pfam" id="PF00665">
    <property type="entry name" value="rve"/>
    <property type="match status" value="1"/>
</dbReference>
<dbReference type="EMBL" id="LTBM01000017">
    <property type="protein sequence ID" value="KXT29087.1"/>
    <property type="molecule type" value="Genomic_DNA"/>
</dbReference>
<dbReference type="Proteomes" id="UP000070069">
    <property type="component" value="Unassembled WGS sequence"/>
</dbReference>
<dbReference type="Gene3D" id="3.30.420.10">
    <property type="entry name" value="Ribonuclease H-like superfamily/Ribonuclease H"/>
    <property type="match status" value="1"/>
</dbReference>
<dbReference type="EMBL" id="LTBM01000020">
    <property type="protein sequence ID" value="KXT29062.1"/>
    <property type="molecule type" value="Genomic_DNA"/>
</dbReference>
<dbReference type="PATRIC" id="fig|203274.3.peg.201"/>
<evidence type="ECO:0000313" key="3">
    <source>
        <dbReference type="EMBL" id="KXT29087.1"/>
    </source>
</evidence>
<proteinExistence type="predicted"/>
<dbReference type="SUPFAM" id="SSF53098">
    <property type="entry name" value="Ribonuclease H-like"/>
    <property type="match status" value="1"/>
</dbReference>
<dbReference type="InterPro" id="IPR048020">
    <property type="entry name" value="Transpos_IS3"/>
</dbReference>
<reference evidence="5 7" key="1">
    <citation type="submission" date="2014-04" db="EMBL/GenBank/DDBJ databases">
        <title>Genome study of Napier grass stunt phytoplasma.</title>
        <authorList>
            <person name="Kawicha P."/>
            <person name="Dickinson M."/>
            <person name="Hodgetts J."/>
        </authorList>
    </citation>
    <scope>NUCLEOTIDE SEQUENCE [LARGE SCALE GENOMIC DNA]</scope>
    <source>
        <strain evidence="5 7">NGS-S10</strain>
    </source>
</reference>
<dbReference type="PANTHER" id="PTHR46889:SF4">
    <property type="entry name" value="TRANSPOSASE INSO FOR INSERTION SEQUENCE ELEMENT IS911B-RELATED"/>
    <property type="match status" value="1"/>
</dbReference>
<reference evidence="3 6" key="2">
    <citation type="submission" date="2016-02" db="EMBL/GenBank/DDBJ databases">
        <title>A draft genome sequence of Candidatus Phytoplasma oryzae strain Mbita1, the causative agent of Napier Grass stunt disease in Kenya.</title>
        <authorList>
            <person name="Fischer A."/>
            <person name="Santa-Cruz I."/>
            <person name="Wambua L."/>
            <person name="Olds C."/>
            <person name="Midega C."/>
            <person name="Dickinson M."/>
            <person name="Kawicha P."/>
            <person name="Khan Z."/>
            <person name="Masiga D."/>
            <person name="Jores J."/>
            <person name="Bernd S."/>
        </authorList>
    </citation>
    <scope>NUCLEOTIDE SEQUENCE [LARGE SCALE GENOMIC DNA]</scope>
    <source>
        <strain evidence="3">Mbita1</strain>
    </source>
</reference>
<evidence type="ECO:0000259" key="1">
    <source>
        <dbReference type="PROSITE" id="PS50994"/>
    </source>
</evidence>
<evidence type="ECO:0000313" key="6">
    <source>
        <dbReference type="Proteomes" id="UP000070069"/>
    </source>
</evidence>